<dbReference type="SMART" id="SM00729">
    <property type="entry name" value="Elp3"/>
    <property type="match status" value="1"/>
</dbReference>
<keyword evidence="3" id="KW-0949">S-adenosyl-L-methionine</keyword>
<keyword evidence="6" id="KW-0411">Iron-sulfur</keyword>
<evidence type="ECO:0000256" key="3">
    <source>
        <dbReference type="ARBA" id="ARBA00022691"/>
    </source>
</evidence>
<feature type="domain" description="Radical SAM core" evidence="8">
    <location>
        <begin position="88"/>
        <end position="308"/>
    </location>
</feature>
<dbReference type="InterPro" id="IPR006638">
    <property type="entry name" value="Elp3/MiaA/NifB-like_rSAM"/>
</dbReference>
<dbReference type="SMART" id="SM00876">
    <property type="entry name" value="BATS"/>
    <property type="match status" value="1"/>
</dbReference>
<evidence type="ECO:0000313" key="9">
    <source>
        <dbReference type="EMBL" id="KXK64233.1"/>
    </source>
</evidence>
<dbReference type="AlphaFoldDB" id="A0A136Q0N9"/>
<proteinExistence type="predicted"/>
<gene>
    <name evidence="9" type="ORF">HMPREF3293_02877</name>
</gene>
<keyword evidence="4" id="KW-0479">Metal-binding</keyword>
<dbReference type="SUPFAM" id="SSF102114">
    <property type="entry name" value="Radical SAM enzymes"/>
    <property type="match status" value="1"/>
</dbReference>
<dbReference type="PANTHER" id="PTHR43726:SF1">
    <property type="entry name" value="BIOTIN SYNTHASE"/>
    <property type="match status" value="1"/>
</dbReference>
<keyword evidence="5" id="KW-0408">Iron</keyword>
<evidence type="ECO:0000256" key="4">
    <source>
        <dbReference type="ARBA" id="ARBA00022723"/>
    </source>
</evidence>
<dbReference type="SFLD" id="SFLDG01280">
    <property type="entry name" value="HydE/PylB-like"/>
    <property type="match status" value="1"/>
</dbReference>
<dbReference type="InterPro" id="IPR024021">
    <property type="entry name" value="FeFe-hyd_HydE_rSAM"/>
</dbReference>
<evidence type="ECO:0000256" key="6">
    <source>
        <dbReference type="ARBA" id="ARBA00023014"/>
    </source>
</evidence>
<dbReference type="EMBL" id="LSZW01000065">
    <property type="protein sequence ID" value="KXK64233.1"/>
    <property type="molecule type" value="Genomic_DNA"/>
</dbReference>
<dbReference type="SFLD" id="SFLDS00029">
    <property type="entry name" value="Radical_SAM"/>
    <property type="match status" value="1"/>
</dbReference>
<dbReference type="GO" id="GO:0044272">
    <property type="term" value="P:sulfur compound biosynthetic process"/>
    <property type="evidence" value="ECO:0007669"/>
    <property type="project" value="UniProtKB-ARBA"/>
</dbReference>
<dbReference type="GO" id="GO:0016740">
    <property type="term" value="F:transferase activity"/>
    <property type="evidence" value="ECO:0007669"/>
    <property type="project" value="TreeGrafter"/>
</dbReference>
<evidence type="ECO:0000259" key="8">
    <source>
        <dbReference type="PROSITE" id="PS51918"/>
    </source>
</evidence>
<dbReference type="STRING" id="626937.HMPREF3293_02877"/>
<reference evidence="9 10" key="1">
    <citation type="submission" date="2016-02" db="EMBL/GenBank/DDBJ databases">
        <authorList>
            <person name="Wen L."/>
            <person name="He K."/>
            <person name="Yang H."/>
        </authorList>
    </citation>
    <scope>NUCLEOTIDE SEQUENCE [LARGE SCALE GENOMIC DNA]</scope>
    <source>
        <strain evidence="9 10">DSM 22607</strain>
    </source>
</reference>
<organism evidence="9 10">
    <name type="scientific">Christensenella minuta</name>
    <dbReference type="NCBI Taxonomy" id="626937"/>
    <lineage>
        <taxon>Bacteria</taxon>
        <taxon>Bacillati</taxon>
        <taxon>Bacillota</taxon>
        <taxon>Clostridia</taxon>
        <taxon>Christensenellales</taxon>
        <taxon>Christensenellaceae</taxon>
        <taxon>Christensenella</taxon>
    </lineage>
</organism>
<comment type="cofactor">
    <cofactor evidence="7">
        <name>[2Fe-2S] cluster</name>
        <dbReference type="ChEBI" id="CHEBI:190135"/>
    </cofactor>
</comment>
<comment type="caution">
    <text evidence="9">The sequence shown here is derived from an EMBL/GenBank/DDBJ whole genome shotgun (WGS) entry which is preliminary data.</text>
</comment>
<dbReference type="PATRIC" id="fig|626937.4.peg.2838"/>
<dbReference type="SFLD" id="SFLDG01082">
    <property type="entry name" value="B12-binding_domain_containing"/>
    <property type="match status" value="1"/>
</dbReference>
<dbReference type="PROSITE" id="PS51918">
    <property type="entry name" value="RADICAL_SAM"/>
    <property type="match status" value="1"/>
</dbReference>
<sequence>MLLTTRRNLSERTAFEIAIFYQLSFRLERQLFYRLETGEDMALYTLGNHTLDTQHPDMDVLTALIGDEGVDAELFHEANRVKTEEFGSKVFVRGIIEFSNYCRCTCAYCGISAQMVHAKRYRMPPDELTDAAVRAAETYRTVILQSGEDRFYTAEMLADIVRRIKQRANCAVTLSIGERTLEEYRLMREAGADRFLLKHETANAVLYESLHGVPLETRLDAQRRIRALGFELGGGFMVGLPGQTDETLAQDLMTLVYEGVEMAGIGPFIAHPDTELGGAPDGDPHKTLKVLALARLLLPKCHLPSTTALNVKGGMKNALLCGADVIMQKATPFEYRKLYDIYPGRDALEVPLEEQYETLRKRLAEFGLSAE</sequence>
<dbReference type="Pfam" id="PF04055">
    <property type="entry name" value="Radical_SAM"/>
    <property type="match status" value="1"/>
</dbReference>
<dbReference type="GO" id="GO:0051539">
    <property type="term" value="F:4 iron, 4 sulfur cluster binding"/>
    <property type="evidence" value="ECO:0007669"/>
    <property type="project" value="UniProtKB-KW"/>
</dbReference>
<evidence type="ECO:0000256" key="7">
    <source>
        <dbReference type="ARBA" id="ARBA00034078"/>
    </source>
</evidence>
<evidence type="ECO:0000313" key="10">
    <source>
        <dbReference type="Proteomes" id="UP000070366"/>
    </source>
</evidence>
<dbReference type="CDD" id="cd01335">
    <property type="entry name" value="Radical_SAM"/>
    <property type="match status" value="1"/>
</dbReference>
<accession>A0A136Q0N9</accession>
<keyword evidence="2" id="KW-0004">4Fe-4S</keyword>
<comment type="cofactor">
    <cofactor evidence="1">
        <name>[4Fe-4S] cluster</name>
        <dbReference type="ChEBI" id="CHEBI:49883"/>
    </cofactor>
</comment>
<protein>
    <submittedName>
        <fullName evidence="9">Iron-only hydrogenase maturation rSAM protein HydE</fullName>
    </submittedName>
</protein>
<dbReference type="InterPro" id="IPR010722">
    <property type="entry name" value="BATS_dom"/>
</dbReference>
<dbReference type="PANTHER" id="PTHR43726">
    <property type="entry name" value="3-METHYLORNITHINE SYNTHASE"/>
    <property type="match status" value="1"/>
</dbReference>
<dbReference type="Proteomes" id="UP000070366">
    <property type="component" value="Unassembled WGS sequence"/>
</dbReference>
<keyword evidence="10" id="KW-1185">Reference proteome</keyword>
<dbReference type="GO" id="GO:0046872">
    <property type="term" value="F:metal ion binding"/>
    <property type="evidence" value="ECO:0007669"/>
    <property type="project" value="UniProtKB-KW"/>
</dbReference>
<dbReference type="InterPro" id="IPR013785">
    <property type="entry name" value="Aldolase_TIM"/>
</dbReference>
<dbReference type="NCBIfam" id="TIGR03956">
    <property type="entry name" value="rSAM_HydE"/>
    <property type="match status" value="1"/>
</dbReference>
<name>A0A136Q0N9_9FIRM</name>
<dbReference type="GO" id="GO:0042364">
    <property type="term" value="P:water-soluble vitamin biosynthetic process"/>
    <property type="evidence" value="ECO:0007669"/>
    <property type="project" value="UniProtKB-ARBA"/>
</dbReference>
<dbReference type="Gene3D" id="3.20.20.70">
    <property type="entry name" value="Aldolase class I"/>
    <property type="match status" value="1"/>
</dbReference>
<dbReference type="InterPro" id="IPR058240">
    <property type="entry name" value="rSAM_sf"/>
</dbReference>
<evidence type="ECO:0000256" key="5">
    <source>
        <dbReference type="ARBA" id="ARBA00023004"/>
    </source>
</evidence>
<dbReference type="InterPro" id="IPR007197">
    <property type="entry name" value="rSAM"/>
</dbReference>
<dbReference type="SFLD" id="SFLDG01060">
    <property type="entry name" value="BATS_domain_containing"/>
    <property type="match status" value="1"/>
</dbReference>
<evidence type="ECO:0000256" key="1">
    <source>
        <dbReference type="ARBA" id="ARBA00001966"/>
    </source>
</evidence>
<evidence type="ECO:0000256" key="2">
    <source>
        <dbReference type="ARBA" id="ARBA00022485"/>
    </source>
</evidence>
<dbReference type="InterPro" id="IPR034422">
    <property type="entry name" value="HydE/PylB-like"/>
</dbReference>